<keyword evidence="8" id="KW-0411">Iron-sulfur</keyword>
<dbReference type="PROSITE" id="PS51379">
    <property type="entry name" value="4FE4S_FER_2"/>
    <property type="match status" value="2"/>
</dbReference>
<dbReference type="InterPro" id="IPR001989">
    <property type="entry name" value="Radical_activat_CS"/>
</dbReference>
<evidence type="ECO:0000256" key="2">
    <source>
        <dbReference type="ARBA" id="ARBA00009777"/>
    </source>
</evidence>
<comment type="cofactor">
    <cofactor evidence="1">
        <name>[4Fe-4S] cluster</name>
        <dbReference type="ChEBI" id="CHEBI:49883"/>
    </cofactor>
</comment>
<evidence type="ECO:0000313" key="12">
    <source>
        <dbReference type="Proteomes" id="UP000186313"/>
    </source>
</evidence>
<dbReference type="PANTHER" id="PTHR30352:SF13">
    <property type="entry name" value="GLYCYL-RADICAL ENZYME ACTIVATING ENZYME YJJW-RELATED"/>
    <property type="match status" value="1"/>
</dbReference>
<feature type="domain" description="Radical SAM core" evidence="10">
    <location>
        <begin position="20"/>
        <end position="284"/>
    </location>
</feature>
<dbReference type="SFLD" id="SFLDG01118">
    <property type="entry name" value="activating_enzymes__group_2"/>
    <property type="match status" value="1"/>
</dbReference>
<organism evidence="11 12">
    <name type="scientific">Vibrio panuliri</name>
    <dbReference type="NCBI Taxonomy" id="1381081"/>
    <lineage>
        <taxon>Bacteria</taxon>
        <taxon>Pseudomonadati</taxon>
        <taxon>Pseudomonadota</taxon>
        <taxon>Gammaproteobacteria</taxon>
        <taxon>Vibrionales</taxon>
        <taxon>Vibrionaceae</taxon>
        <taxon>Vibrio</taxon>
    </lineage>
</organism>
<evidence type="ECO:0000256" key="7">
    <source>
        <dbReference type="ARBA" id="ARBA00023004"/>
    </source>
</evidence>
<accession>A0A1Q9HF44</accession>
<evidence type="ECO:0000256" key="1">
    <source>
        <dbReference type="ARBA" id="ARBA00001966"/>
    </source>
</evidence>
<dbReference type="InterPro" id="IPR013785">
    <property type="entry name" value="Aldolase_TIM"/>
</dbReference>
<reference evidence="11 12" key="1">
    <citation type="submission" date="2016-09" db="EMBL/GenBank/DDBJ databases">
        <title>Genomic Taxonomy of the Vibrionaceae.</title>
        <authorList>
            <person name="Gonzalez-Castillo A."/>
            <person name="Gomez-Gil B."/>
            <person name="Enciso-Ibarra K."/>
        </authorList>
    </citation>
    <scope>NUCLEOTIDE SEQUENCE [LARGE SCALE GENOMIC DNA]</scope>
    <source>
        <strain evidence="11 12">CAIM 703</strain>
    </source>
</reference>
<dbReference type="Gene3D" id="3.30.70.20">
    <property type="match status" value="1"/>
</dbReference>
<sequence length="292" mass="32831">MTLVSQKLAIVNRILNFSCVDGPGNRLVIFLQGCNFKCINCYNPYTINHCDHCGDCVSGCPTHALSFNQQNKVVWDESLCTQCDQCLDICPSHSSPKVKHYSVDEMLALIRKQQVFLSGITVSGGEATLQLPFIVELFKAIKADQELCHLTCFIDSNGYLAETGWQRVLPYLDGAMIDLKSWQNETHQWLVGRDNHRVIQSIRLLASAGKLHELRLLHIPGKSDLDQEIEAISTLINELPNEVKIRLNAFQHHGVVGEALTWQKCSKEQMEAFYQSLQAKVSNSITLPSVYI</sequence>
<keyword evidence="5" id="KW-0479">Metal-binding</keyword>
<dbReference type="InterPro" id="IPR040074">
    <property type="entry name" value="BssD/PflA/YjjW"/>
</dbReference>
<evidence type="ECO:0000256" key="3">
    <source>
        <dbReference type="ARBA" id="ARBA00022485"/>
    </source>
</evidence>
<evidence type="ECO:0000256" key="5">
    <source>
        <dbReference type="ARBA" id="ARBA00022723"/>
    </source>
</evidence>
<dbReference type="InterPro" id="IPR058240">
    <property type="entry name" value="rSAM_sf"/>
</dbReference>
<dbReference type="Pfam" id="PF00037">
    <property type="entry name" value="Fer4"/>
    <property type="match status" value="1"/>
</dbReference>
<feature type="domain" description="4Fe-4S ferredoxin-type" evidence="9">
    <location>
        <begin position="71"/>
        <end position="101"/>
    </location>
</feature>
<dbReference type="STRING" id="1381081.BIY22_08890"/>
<dbReference type="AlphaFoldDB" id="A0A1Q9HF44"/>
<dbReference type="InterPro" id="IPR023912">
    <property type="entry name" value="YjjW_bact"/>
</dbReference>
<keyword evidence="4" id="KW-0949">S-adenosyl-L-methionine</keyword>
<keyword evidence="7" id="KW-0408">Iron</keyword>
<evidence type="ECO:0000259" key="9">
    <source>
        <dbReference type="PROSITE" id="PS51379"/>
    </source>
</evidence>
<evidence type="ECO:0000256" key="4">
    <source>
        <dbReference type="ARBA" id="ARBA00022691"/>
    </source>
</evidence>
<evidence type="ECO:0000259" key="10">
    <source>
        <dbReference type="PROSITE" id="PS51918"/>
    </source>
</evidence>
<proteinExistence type="inferred from homology"/>
<dbReference type="InterPro" id="IPR034457">
    <property type="entry name" value="Organic_radical-activating"/>
</dbReference>
<dbReference type="InterPro" id="IPR017900">
    <property type="entry name" value="4Fe4S_Fe_S_CS"/>
</dbReference>
<dbReference type="NCBIfam" id="TIGR04041">
    <property type="entry name" value="activase_YjjW"/>
    <property type="match status" value="1"/>
</dbReference>
<comment type="caution">
    <text evidence="11">The sequence shown here is derived from an EMBL/GenBank/DDBJ whole genome shotgun (WGS) entry which is preliminary data.</text>
</comment>
<dbReference type="EMBL" id="MJMJ01000023">
    <property type="protein sequence ID" value="OLQ88270.1"/>
    <property type="molecule type" value="Genomic_DNA"/>
</dbReference>
<keyword evidence="6" id="KW-0560">Oxidoreductase</keyword>
<dbReference type="RefSeq" id="WP_075709437.1">
    <property type="nucleotide sequence ID" value="NZ_MJMJ01000023.1"/>
</dbReference>
<dbReference type="InterPro" id="IPR007197">
    <property type="entry name" value="rSAM"/>
</dbReference>
<dbReference type="Gene3D" id="3.20.20.70">
    <property type="entry name" value="Aldolase class I"/>
    <property type="match status" value="1"/>
</dbReference>
<dbReference type="OrthoDB" id="9782387at2"/>
<dbReference type="SFLD" id="SFLDS00029">
    <property type="entry name" value="Radical_SAM"/>
    <property type="match status" value="1"/>
</dbReference>
<dbReference type="Pfam" id="PF04055">
    <property type="entry name" value="Radical_SAM"/>
    <property type="match status" value="1"/>
</dbReference>
<dbReference type="GO" id="GO:0051539">
    <property type="term" value="F:4 iron, 4 sulfur cluster binding"/>
    <property type="evidence" value="ECO:0007669"/>
    <property type="project" value="UniProtKB-KW"/>
</dbReference>
<comment type="similarity">
    <text evidence="2">Belongs to the organic radical-activating enzymes family.</text>
</comment>
<name>A0A1Q9HF44_9VIBR</name>
<evidence type="ECO:0000256" key="6">
    <source>
        <dbReference type="ARBA" id="ARBA00023002"/>
    </source>
</evidence>
<dbReference type="SFLD" id="SFLDF00392">
    <property type="entry name" value="YjjI_activase"/>
    <property type="match status" value="1"/>
</dbReference>
<dbReference type="InterPro" id="IPR012839">
    <property type="entry name" value="Organic_radical_activase"/>
</dbReference>
<dbReference type="PROSITE" id="PS01087">
    <property type="entry name" value="RADICAL_ACTIVATING"/>
    <property type="match status" value="1"/>
</dbReference>
<dbReference type="SFLD" id="SFLDG01066">
    <property type="entry name" value="organic_radical-activating_enz"/>
    <property type="match status" value="1"/>
</dbReference>
<feature type="domain" description="4Fe-4S ferredoxin-type" evidence="9">
    <location>
        <begin position="43"/>
        <end position="70"/>
    </location>
</feature>
<dbReference type="PROSITE" id="PS00198">
    <property type="entry name" value="4FE4S_FER_1"/>
    <property type="match status" value="1"/>
</dbReference>
<keyword evidence="3" id="KW-0004">4Fe-4S</keyword>
<gene>
    <name evidence="11" type="ORF">BIY22_08890</name>
</gene>
<dbReference type="InterPro" id="IPR017896">
    <property type="entry name" value="4Fe4S_Fe-S-bd"/>
</dbReference>
<dbReference type="SUPFAM" id="SSF102114">
    <property type="entry name" value="Radical SAM enzymes"/>
    <property type="match status" value="1"/>
</dbReference>
<dbReference type="PROSITE" id="PS51918">
    <property type="entry name" value="RADICAL_SAM"/>
    <property type="match status" value="1"/>
</dbReference>
<evidence type="ECO:0000256" key="8">
    <source>
        <dbReference type="ARBA" id="ARBA00023014"/>
    </source>
</evidence>
<dbReference type="PANTHER" id="PTHR30352">
    <property type="entry name" value="PYRUVATE FORMATE-LYASE-ACTIVATING ENZYME"/>
    <property type="match status" value="1"/>
</dbReference>
<evidence type="ECO:0000313" key="11">
    <source>
        <dbReference type="EMBL" id="OLQ88270.1"/>
    </source>
</evidence>
<dbReference type="PIRSF" id="PIRSF000371">
    <property type="entry name" value="PFL_act_enz"/>
    <property type="match status" value="1"/>
</dbReference>
<dbReference type="Proteomes" id="UP000186313">
    <property type="component" value="Unassembled WGS sequence"/>
</dbReference>
<dbReference type="GO" id="GO:0016491">
    <property type="term" value="F:oxidoreductase activity"/>
    <property type="evidence" value="ECO:0007669"/>
    <property type="project" value="UniProtKB-KW"/>
</dbReference>
<dbReference type="GO" id="GO:0046872">
    <property type="term" value="F:metal ion binding"/>
    <property type="evidence" value="ECO:0007669"/>
    <property type="project" value="UniProtKB-KW"/>
</dbReference>
<dbReference type="SUPFAM" id="SSF54862">
    <property type="entry name" value="4Fe-4S ferredoxins"/>
    <property type="match status" value="1"/>
</dbReference>
<protein>
    <submittedName>
        <fullName evidence="11">Glycine radical enzyme activase</fullName>
    </submittedName>
</protein>